<dbReference type="PROSITE" id="PS50885">
    <property type="entry name" value="HAMP"/>
    <property type="match status" value="1"/>
</dbReference>
<evidence type="ECO:0000256" key="1">
    <source>
        <dbReference type="ARBA" id="ARBA00000085"/>
    </source>
</evidence>
<evidence type="ECO:0000313" key="13">
    <source>
        <dbReference type="EMBL" id="AWK85201.1"/>
    </source>
</evidence>
<evidence type="ECO:0000256" key="6">
    <source>
        <dbReference type="ARBA" id="ARBA00022777"/>
    </source>
</evidence>
<dbReference type="InterPro" id="IPR003660">
    <property type="entry name" value="HAMP_dom"/>
</dbReference>
<evidence type="ECO:0000256" key="5">
    <source>
        <dbReference type="ARBA" id="ARBA00022679"/>
    </source>
</evidence>
<dbReference type="Gene3D" id="6.10.340.10">
    <property type="match status" value="1"/>
</dbReference>
<name>A0A2S2CL40_9PROT</name>
<evidence type="ECO:0000256" key="8">
    <source>
        <dbReference type="SAM" id="Coils"/>
    </source>
</evidence>
<evidence type="ECO:0000259" key="11">
    <source>
        <dbReference type="PROSITE" id="PS50110"/>
    </source>
</evidence>
<dbReference type="InterPro" id="IPR005467">
    <property type="entry name" value="His_kinase_dom"/>
</dbReference>
<dbReference type="PROSITE" id="PS50109">
    <property type="entry name" value="HIS_KIN"/>
    <property type="match status" value="1"/>
</dbReference>
<dbReference type="CDD" id="cd00082">
    <property type="entry name" value="HisKA"/>
    <property type="match status" value="1"/>
</dbReference>
<feature type="modified residue" description="4-aspartylphosphate" evidence="7">
    <location>
        <position position="679"/>
    </location>
</feature>
<comment type="subcellular location">
    <subcellularLocation>
        <location evidence="2">Membrane</location>
    </subcellularLocation>
</comment>
<dbReference type="SUPFAM" id="SSF47384">
    <property type="entry name" value="Homodimeric domain of signal transducing histidine kinase"/>
    <property type="match status" value="1"/>
</dbReference>
<evidence type="ECO:0000256" key="2">
    <source>
        <dbReference type="ARBA" id="ARBA00004370"/>
    </source>
</evidence>
<dbReference type="Pfam" id="PF02518">
    <property type="entry name" value="HATPase_c"/>
    <property type="match status" value="1"/>
</dbReference>
<dbReference type="SUPFAM" id="SSF158472">
    <property type="entry name" value="HAMP domain-like"/>
    <property type="match status" value="1"/>
</dbReference>
<dbReference type="Gene3D" id="3.40.50.2300">
    <property type="match status" value="1"/>
</dbReference>
<dbReference type="InterPro" id="IPR003594">
    <property type="entry name" value="HATPase_dom"/>
</dbReference>
<dbReference type="GO" id="GO:0000155">
    <property type="term" value="F:phosphorelay sensor kinase activity"/>
    <property type="evidence" value="ECO:0007669"/>
    <property type="project" value="InterPro"/>
</dbReference>
<dbReference type="CDD" id="cd00156">
    <property type="entry name" value="REC"/>
    <property type="match status" value="1"/>
</dbReference>
<evidence type="ECO:0000256" key="9">
    <source>
        <dbReference type="SAM" id="Phobius"/>
    </source>
</evidence>
<dbReference type="PANTHER" id="PTHR43047:SF9">
    <property type="entry name" value="HISTIDINE KINASE"/>
    <property type="match status" value="1"/>
</dbReference>
<organism evidence="13 14">
    <name type="scientific">Azospirillum thermophilum</name>
    <dbReference type="NCBI Taxonomy" id="2202148"/>
    <lineage>
        <taxon>Bacteria</taxon>
        <taxon>Pseudomonadati</taxon>
        <taxon>Pseudomonadota</taxon>
        <taxon>Alphaproteobacteria</taxon>
        <taxon>Rhodospirillales</taxon>
        <taxon>Azospirillaceae</taxon>
        <taxon>Azospirillum</taxon>
    </lineage>
</organism>
<feature type="domain" description="HAMP" evidence="12">
    <location>
        <begin position="279"/>
        <end position="332"/>
    </location>
</feature>
<dbReference type="SMART" id="SM00388">
    <property type="entry name" value="HisKA"/>
    <property type="match status" value="1"/>
</dbReference>
<dbReference type="Pfam" id="PF00072">
    <property type="entry name" value="Response_reg"/>
    <property type="match status" value="1"/>
</dbReference>
<feature type="transmembrane region" description="Helical" evidence="9">
    <location>
        <begin position="25"/>
        <end position="47"/>
    </location>
</feature>
<sequence length="757" mass="80920">MATRPPSFLTRLQHRLAPGQLARRFALMSLMLGAVLTILVGASLYIVSSRHLVQQHRGNVEANARLIARQAEAALGTLTETFKDLSNNSVLATALVDSAGKETYLVPFLRSFENIAGVPVSMVFTDFEGVPIGDNGRVTMTQDDMVWLAEIMATGNPATRVVGRGTDAYLLGAEMLIYSRTASPEGAVLYKVPLDTLVLHPEAMLIPAGVPPPPVPEEHIAVSVPLAVPDRLAGLGLTLRLVAPQAPTAAFIAWVLPVYGLVGLASLIAIFFGSRAVGNHLTRSLRELERLAATIVSDGFTGQRARIHGDDEVTRLARTFNTMLDHIAAIQRERDQRAVEEITVQRTLAERAEQARTEAEAAKNEAERARHEAVVALMLAERANAAKTHFLAAASHDLRQPVQSLVLLTSALAGRLADHPAAALVGSIETAVEALCRLLDAILDVSKLDAGTVSPNVQTVPLGTIFERLESEYRMRAAEKGIGFHTVGTGLSIQADPALLERIIRNLLENALRYTDKGRILLGCRRTRNSLRIQICDTGIGIPPEHLERIFHEFYQVSNPARDRGKGLGLGLAIVERLARLLGYRVQVASQPGKGSCFTLEIPVEAAPVQPAPAPQAAAPAVSAGPGTALVIDDDPLVREGLALLIEQSGWRVLAADSARTALEQLAKGGETPALLIADYRLEGGATGLEAIRDVEALLDEPPLSVVLTGDTAPQRISDAQASGYRILHKPITATEVANLLHEAAARRTAPAGAMSG</sequence>
<comment type="catalytic activity">
    <reaction evidence="1">
        <text>ATP + protein L-histidine = ADP + protein N-phospho-L-histidine.</text>
        <dbReference type="EC" id="2.7.13.3"/>
    </reaction>
</comment>
<keyword evidence="14" id="KW-1185">Reference proteome</keyword>
<protein>
    <recommendedName>
        <fullName evidence="3">histidine kinase</fullName>
        <ecNumber evidence="3">2.7.13.3</ecNumber>
    </recommendedName>
</protein>
<dbReference type="FunFam" id="3.30.565.10:FF:000049">
    <property type="entry name" value="Two-component sensor histidine kinase"/>
    <property type="match status" value="1"/>
</dbReference>
<dbReference type="InterPro" id="IPR001789">
    <property type="entry name" value="Sig_transdc_resp-reg_receiver"/>
</dbReference>
<proteinExistence type="predicted"/>
<keyword evidence="9" id="KW-0812">Transmembrane</keyword>
<evidence type="ECO:0000256" key="4">
    <source>
        <dbReference type="ARBA" id="ARBA00022553"/>
    </source>
</evidence>
<dbReference type="PANTHER" id="PTHR43047">
    <property type="entry name" value="TWO-COMPONENT HISTIDINE PROTEIN KINASE"/>
    <property type="match status" value="1"/>
</dbReference>
<dbReference type="InterPro" id="IPR036890">
    <property type="entry name" value="HATPase_C_sf"/>
</dbReference>
<dbReference type="EC" id="2.7.13.3" evidence="3"/>
<feature type="domain" description="Histidine kinase" evidence="10">
    <location>
        <begin position="393"/>
        <end position="606"/>
    </location>
</feature>
<feature type="transmembrane region" description="Helical" evidence="9">
    <location>
        <begin position="249"/>
        <end position="272"/>
    </location>
</feature>
<dbReference type="SMART" id="SM00387">
    <property type="entry name" value="HATPase_c"/>
    <property type="match status" value="1"/>
</dbReference>
<evidence type="ECO:0000259" key="10">
    <source>
        <dbReference type="PROSITE" id="PS50109"/>
    </source>
</evidence>
<keyword evidence="9" id="KW-0472">Membrane</keyword>
<dbReference type="AlphaFoldDB" id="A0A2S2CL40"/>
<dbReference type="PRINTS" id="PR00344">
    <property type="entry name" value="BCTRLSENSOR"/>
</dbReference>
<keyword evidence="4 7" id="KW-0597">Phosphoprotein</keyword>
<dbReference type="InterPro" id="IPR011006">
    <property type="entry name" value="CheY-like_superfamily"/>
</dbReference>
<dbReference type="EMBL" id="CP029352">
    <property type="protein sequence ID" value="AWK85201.1"/>
    <property type="molecule type" value="Genomic_DNA"/>
</dbReference>
<dbReference type="Pfam" id="PF00512">
    <property type="entry name" value="HisKA"/>
    <property type="match status" value="1"/>
</dbReference>
<dbReference type="OrthoDB" id="8477070at2"/>
<dbReference type="Gene3D" id="1.10.287.130">
    <property type="match status" value="1"/>
</dbReference>
<dbReference type="GO" id="GO:0009927">
    <property type="term" value="F:histidine phosphotransfer kinase activity"/>
    <property type="evidence" value="ECO:0007669"/>
    <property type="project" value="TreeGrafter"/>
</dbReference>
<dbReference type="SUPFAM" id="SSF52172">
    <property type="entry name" value="CheY-like"/>
    <property type="match status" value="1"/>
</dbReference>
<dbReference type="CDD" id="cd06225">
    <property type="entry name" value="HAMP"/>
    <property type="match status" value="1"/>
</dbReference>
<keyword evidence="9" id="KW-1133">Transmembrane helix</keyword>
<gene>
    <name evidence="13" type="ORF">DEW08_02495</name>
</gene>
<dbReference type="Gene3D" id="3.30.565.10">
    <property type="entry name" value="Histidine kinase-like ATPase, C-terminal domain"/>
    <property type="match status" value="1"/>
</dbReference>
<evidence type="ECO:0000256" key="3">
    <source>
        <dbReference type="ARBA" id="ARBA00012438"/>
    </source>
</evidence>
<dbReference type="SMART" id="SM00448">
    <property type="entry name" value="REC"/>
    <property type="match status" value="1"/>
</dbReference>
<keyword evidence="6 13" id="KW-0418">Kinase</keyword>
<dbReference type="SMART" id="SM00304">
    <property type="entry name" value="HAMP"/>
    <property type="match status" value="1"/>
</dbReference>
<dbReference type="InterPro" id="IPR003661">
    <property type="entry name" value="HisK_dim/P_dom"/>
</dbReference>
<evidence type="ECO:0000259" key="12">
    <source>
        <dbReference type="PROSITE" id="PS50885"/>
    </source>
</evidence>
<dbReference type="KEGG" id="azz:DEW08_02495"/>
<dbReference type="RefSeq" id="WP_109324208.1">
    <property type="nucleotide sequence ID" value="NZ_CP029352.1"/>
</dbReference>
<dbReference type="Pfam" id="PF00672">
    <property type="entry name" value="HAMP"/>
    <property type="match status" value="1"/>
</dbReference>
<accession>A0A2S2CL40</accession>
<keyword evidence="8" id="KW-0175">Coiled coil</keyword>
<dbReference type="InterPro" id="IPR004358">
    <property type="entry name" value="Sig_transdc_His_kin-like_C"/>
</dbReference>
<dbReference type="InterPro" id="IPR036097">
    <property type="entry name" value="HisK_dim/P_sf"/>
</dbReference>
<dbReference type="GO" id="GO:0005886">
    <property type="term" value="C:plasma membrane"/>
    <property type="evidence" value="ECO:0007669"/>
    <property type="project" value="TreeGrafter"/>
</dbReference>
<feature type="coiled-coil region" evidence="8">
    <location>
        <begin position="345"/>
        <end position="372"/>
    </location>
</feature>
<dbReference type="PROSITE" id="PS50110">
    <property type="entry name" value="RESPONSE_REGULATORY"/>
    <property type="match status" value="1"/>
</dbReference>
<reference evidence="14" key="1">
    <citation type="submission" date="2018-05" db="EMBL/GenBank/DDBJ databases">
        <title>Azospirillum thermophila sp. nov., a novel isolated from hot spring.</title>
        <authorList>
            <person name="Zhao Z."/>
        </authorList>
    </citation>
    <scope>NUCLEOTIDE SEQUENCE [LARGE SCALE GENOMIC DNA]</scope>
    <source>
        <strain evidence="14">CFH 70021</strain>
    </source>
</reference>
<keyword evidence="5" id="KW-0808">Transferase</keyword>
<feature type="domain" description="Response regulatory" evidence="11">
    <location>
        <begin position="628"/>
        <end position="745"/>
    </location>
</feature>
<dbReference type="Proteomes" id="UP000245629">
    <property type="component" value="Chromosome 1"/>
</dbReference>
<evidence type="ECO:0000256" key="7">
    <source>
        <dbReference type="PROSITE-ProRule" id="PRU00169"/>
    </source>
</evidence>
<dbReference type="SUPFAM" id="SSF55874">
    <property type="entry name" value="ATPase domain of HSP90 chaperone/DNA topoisomerase II/histidine kinase"/>
    <property type="match status" value="1"/>
</dbReference>
<evidence type="ECO:0000313" key="14">
    <source>
        <dbReference type="Proteomes" id="UP000245629"/>
    </source>
</evidence>